<protein>
    <recommendedName>
        <fullName evidence="2">BAG domain-containing protein</fullName>
    </recommendedName>
</protein>
<dbReference type="AlphaFoldDB" id="A0A6A5XJS8"/>
<dbReference type="GeneID" id="54290674"/>
<evidence type="ECO:0000313" key="3">
    <source>
        <dbReference type="EMBL" id="KAF2013525.1"/>
    </source>
</evidence>
<feature type="compositionally biased region" description="Acidic residues" evidence="1">
    <location>
        <begin position="49"/>
        <end position="71"/>
    </location>
</feature>
<dbReference type="RefSeq" id="XP_033381864.1">
    <property type="nucleotide sequence ID" value="XM_033533277.1"/>
</dbReference>
<feature type="compositionally biased region" description="Low complexity" evidence="1">
    <location>
        <begin position="101"/>
        <end position="112"/>
    </location>
</feature>
<evidence type="ECO:0000313" key="4">
    <source>
        <dbReference type="Proteomes" id="UP000799778"/>
    </source>
</evidence>
<dbReference type="Pfam" id="PF02179">
    <property type="entry name" value="BAG"/>
    <property type="match status" value="1"/>
</dbReference>
<dbReference type="SUPFAM" id="SSF63491">
    <property type="entry name" value="BAG domain"/>
    <property type="match status" value="1"/>
</dbReference>
<accession>A0A6A5XJS8</accession>
<evidence type="ECO:0000256" key="1">
    <source>
        <dbReference type="SAM" id="MobiDB-lite"/>
    </source>
</evidence>
<feature type="compositionally biased region" description="Basic and acidic residues" evidence="1">
    <location>
        <begin position="33"/>
        <end position="48"/>
    </location>
</feature>
<feature type="domain" description="BAG" evidence="2">
    <location>
        <begin position="240"/>
        <end position="314"/>
    </location>
</feature>
<gene>
    <name evidence="3" type="ORF">BU24DRAFT_483301</name>
</gene>
<dbReference type="EMBL" id="ML978071">
    <property type="protein sequence ID" value="KAF2013525.1"/>
    <property type="molecule type" value="Genomic_DNA"/>
</dbReference>
<reference evidence="3" key="1">
    <citation type="journal article" date="2020" name="Stud. Mycol.">
        <title>101 Dothideomycetes genomes: a test case for predicting lifestyles and emergence of pathogens.</title>
        <authorList>
            <person name="Haridas S."/>
            <person name="Albert R."/>
            <person name="Binder M."/>
            <person name="Bloem J."/>
            <person name="Labutti K."/>
            <person name="Salamov A."/>
            <person name="Andreopoulos B."/>
            <person name="Baker S."/>
            <person name="Barry K."/>
            <person name="Bills G."/>
            <person name="Bluhm B."/>
            <person name="Cannon C."/>
            <person name="Castanera R."/>
            <person name="Culley D."/>
            <person name="Daum C."/>
            <person name="Ezra D."/>
            <person name="Gonzalez J."/>
            <person name="Henrissat B."/>
            <person name="Kuo A."/>
            <person name="Liang C."/>
            <person name="Lipzen A."/>
            <person name="Lutzoni F."/>
            <person name="Magnuson J."/>
            <person name="Mondo S."/>
            <person name="Nolan M."/>
            <person name="Ohm R."/>
            <person name="Pangilinan J."/>
            <person name="Park H.-J."/>
            <person name="Ramirez L."/>
            <person name="Alfaro M."/>
            <person name="Sun H."/>
            <person name="Tritt A."/>
            <person name="Yoshinaga Y."/>
            <person name="Zwiers L.-H."/>
            <person name="Turgeon B."/>
            <person name="Goodwin S."/>
            <person name="Spatafora J."/>
            <person name="Crous P."/>
            <person name="Grigoriev I."/>
        </authorList>
    </citation>
    <scope>NUCLEOTIDE SEQUENCE</scope>
    <source>
        <strain evidence="3">CBS 175.79</strain>
    </source>
</reference>
<dbReference type="InterPro" id="IPR003103">
    <property type="entry name" value="BAG_domain"/>
</dbReference>
<dbReference type="GO" id="GO:0051087">
    <property type="term" value="F:protein-folding chaperone binding"/>
    <property type="evidence" value="ECO:0007669"/>
    <property type="project" value="InterPro"/>
</dbReference>
<sequence>MIFQSLRGKSPGLKPSSKRFSCPCCGTLSYYSDLKDPLTDDLNDRDVPELDYSDNADPDSDDVSDDSDLEYLVDPIAERPLPRIKIYPPPSSHGRTRTHSRTSSTQSHDSMSFKPTTDDDDVVVGIKHDLKPALRSRKSHKHHHHHHKHQPNHHDHNNPKTKTTSTSNYKYTHHSPSPPKMARNNEPPTPLPHFRKGTAIYKDSLSGRKPATERRSKSPDSIADIGPPSAEDRLMSRTLDALWDRFAREYAPQCKDFVGRRPRDVVGRALKERTRLTEELTQILCLVPTDAIADAEVRDRRKRLINLIQGWLDIVAEVK</sequence>
<evidence type="ECO:0000259" key="2">
    <source>
        <dbReference type="Pfam" id="PF02179"/>
    </source>
</evidence>
<feature type="compositionally biased region" description="Basic residues" evidence="1">
    <location>
        <begin position="135"/>
        <end position="151"/>
    </location>
</feature>
<proteinExistence type="predicted"/>
<feature type="region of interest" description="Disordered" evidence="1">
    <location>
        <begin position="1"/>
        <end position="122"/>
    </location>
</feature>
<dbReference type="Proteomes" id="UP000799778">
    <property type="component" value="Unassembled WGS sequence"/>
</dbReference>
<feature type="compositionally biased region" description="Low complexity" evidence="1">
    <location>
        <begin position="160"/>
        <end position="170"/>
    </location>
</feature>
<organism evidence="3 4">
    <name type="scientific">Aaosphaeria arxii CBS 175.79</name>
    <dbReference type="NCBI Taxonomy" id="1450172"/>
    <lineage>
        <taxon>Eukaryota</taxon>
        <taxon>Fungi</taxon>
        <taxon>Dikarya</taxon>
        <taxon>Ascomycota</taxon>
        <taxon>Pezizomycotina</taxon>
        <taxon>Dothideomycetes</taxon>
        <taxon>Pleosporomycetidae</taxon>
        <taxon>Pleosporales</taxon>
        <taxon>Pleosporales incertae sedis</taxon>
        <taxon>Aaosphaeria</taxon>
    </lineage>
</organism>
<keyword evidence="4" id="KW-1185">Reference proteome</keyword>
<name>A0A6A5XJS8_9PLEO</name>
<feature type="region of interest" description="Disordered" evidence="1">
    <location>
        <begin position="135"/>
        <end position="231"/>
    </location>
</feature>